<feature type="transmembrane region" description="Helical" evidence="2">
    <location>
        <begin position="7"/>
        <end position="26"/>
    </location>
</feature>
<gene>
    <name evidence="3" type="ORF">LMG23994_05278</name>
</gene>
<evidence type="ECO:0000313" key="4">
    <source>
        <dbReference type="Proteomes" id="UP000701702"/>
    </source>
</evidence>
<dbReference type="RefSeq" id="WP_224007963.1">
    <property type="nucleotide sequence ID" value="NZ_CAJZAF010000036.1"/>
</dbReference>
<protein>
    <recommendedName>
        <fullName evidence="5">YHS domain-containing protein</fullName>
    </recommendedName>
</protein>
<reference evidence="3 4" key="1">
    <citation type="submission" date="2021-08" db="EMBL/GenBank/DDBJ databases">
        <authorList>
            <person name="Peeters C."/>
        </authorList>
    </citation>
    <scope>NUCLEOTIDE SEQUENCE [LARGE SCALE GENOMIC DNA]</scope>
    <source>
        <strain evidence="3 4">LMG 23994</strain>
    </source>
</reference>
<evidence type="ECO:0000256" key="2">
    <source>
        <dbReference type="SAM" id="Phobius"/>
    </source>
</evidence>
<evidence type="ECO:0008006" key="5">
    <source>
        <dbReference type="Google" id="ProtNLM"/>
    </source>
</evidence>
<keyword evidence="2" id="KW-0472">Membrane</keyword>
<accession>A0ABM8XUE0</accession>
<keyword evidence="2" id="KW-0812">Transmembrane</keyword>
<evidence type="ECO:0000256" key="1">
    <source>
        <dbReference type="SAM" id="MobiDB-lite"/>
    </source>
</evidence>
<keyword evidence="2" id="KW-1133">Transmembrane helix</keyword>
<feature type="region of interest" description="Disordered" evidence="1">
    <location>
        <begin position="85"/>
        <end position="107"/>
    </location>
</feature>
<evidence type="ECO:0000313" key="3">
    <source>
        <dbReference type="EMBL" id="CAG9183977.1"/>
    </source>
</evidence>
<organism evidence="3 4">
    <name type="scientific">Cupriavidus pinatubonensis</name>
    <dbReference type="NCBI Taxonomy" id="248026"/>
    <lineage>
        <taxon>Bacteria</taxon>
        <taxon>Pseudomonadati</taxon>
        <taxon>Pseudomonadota</taxon>
        <taxon>Betaproteobacteria</taxon>
        <taxon>Burkholderiales</taxon>
        <taxon>Burkholderiaceae</taxon>
        <taxon>Cupriavidus</taxon>
    </lineage>
</organism>
<feature type="compositionally biased region" description="Basic and acidic residues" evidence="1">
    <location>
        <begin position="94"/>
        <end position="107"/>
    </location>
</feature>
<dbReference type="Proteomes" id="UP000701702">
    <property type="component" value="Unassembled WGS sequence"/>
</dbReference>
<comment type="caution">
    <text evidence="3">The sequence shown here is derived from an EMBL/GenBank/DDBJ whole genome shotgun (WGS) entry which is preliminary data.</text>
</comment>
<sequence length="107" mass="11832">MAWLTEHWRYVLLLFVVIALMPWRGGMSGGLMGMRRDKLSGGAEGARIDPVSGEPVAGDGLAVASYRGRLYYFNSRENRDRFEATPARFVPSGEEGHRHGHGGHESC</sequence>
<name>A0ABM8XUE0_9BURK</name>
<keyword evidence="4" id="KW-1185">Reference proteome</keyword>
<proteinExistence type="predicted"/>
<dbReference type="EMBL" id="CAJZAF010000036">
    <property type="protein sequence ID" value="CAG9183977.1"/>
    <property type="molecule type" value="Genomic_DNA"/>
</dbReference>